<dbReference type="Pfam" id="PF22298">
    <property type="entry name" value="Tsr1_G-like"/>
    <property type="match status" value="1"/>
</dbReference>
<keyword evidence="2" id="KW-1185">Reference proteome</keyword>
<evidence type="ECO:0000313" key="2">
    <source>
        <dbReference type="Proteomes" id="UP000825729"/>
    </source>
</evidence>
<dbReference type="GO" id="GO:0000462">
    <property type="term" value="P:maturation of SSU-rRNA from tricistronic rRNA transcript (SSU-rRNA, 5.8S rRNA, LSU-rRNA)"/>
    <property type="evidence" value="ECO:0007669"/>
    <property type="project" value="TreeGrafter"/>
</dbReference>
<evidence type="ECO:0000313" key="1">
    <source>
        <dbReference type="EMBL" id="KAG9447615.1"/>
    </source>
</evidence>
<dbReference type="GO" id="GO:0005525">
    <property type="term" value="F:GTP binding"/>
    <property type="evidence" value="ECO:0007669"/>
    <property type="project" value="TreeGrafter"/>
</dbReference>
<dbReference type="PANTHER" id="PTHR12858:SF1">
    <property type="entry name" value="PRE-RRNA-PROCESSING PROTEIN TSR1 HOMOLOG"/>
    <property type="match status" value="1"/>
</dbReference>
<dbReference type="PANTHER" id="PTHR12858">
    <property type="entry name" value="RIBOSOME BIOGENESIS PROTEIN"/>
    <property type="match status" value="1"/>
</dbReference>
<dbReference type="GO" id="GO:0030688">
    <property type="term" value="C:preribosome, small subunit precursor"/>
    <property type="evidence" value="ECO:0007669"/>
    <property type="project" value="TreeGrafter"/>
</dbReference>
<dbReference type="EMBL" id="JAINDJ010000005">
    <property type="protein sequence ID" value="KAG9447615.1"/>
    <property type="molecule type" value="Genomic_DNA"/>
</dbReference>
<protein>
    <submittedName>
        <fullName evidence="1">Uncharacterized protein</fullName>
    </submittedName>
</protein>
<dbReference type="InterPro" id="IPR039761">
    <property type="entry name" value="Bms1/Tsr1"/>
</dbReference>
<name>A0AAV7EFJ7_ARIFI</name>
<dbReference type="GO" id="GO:0034511">
    <property type="term" value="F:U3 snoRNA binding"/>
    <property type="evidence" value="ECO:0007669"/>
    <property type="project" value="TreeGrafter"/>
</dbReference>
<comment type="caution">
    <text evidence="1">The sequence shown here is derived from an EMBL/GenBank/DDBJ whole genome shotgun (WGS) entry which is preliminary data.</text>
</comment>
<reference evidence="1 2" key="1">
    <citation type="submission" date="2021-07" db="EMBL/GenBank/DDBJ databases">
        <title>The Aristolochia fimbriata genome: insights into angiosperm evolution, floral development and chemical biosynthesis.</title>
        <authorList>
            <person name="Jiao Y."/>
        </authorList>
    </citation>
    <scope>NUCLEOTIDE SEQUENCE [LARGE SCALE GENOMIC DNA]</scope>
    <source>
        <strain evidence="1">IBCAS-2021</strain>
        <tissue evidence="1">Leaf</tissue>
    </source>
</reference>
<dbReference type="Proteomes" id="UP000825729">
    <property type="component" value="Unassembled WGS sequence"/>
</dbReference>
<gene>
    <name evidence="1" type="ORF">H6P81_013743</name>
</gene>
<proteinExistence type="predicted"/>
<dbReference type="GO" id="GO:0003924">
    <property type="term" value="F:GTPase activity"/>
    <property type="evidence" value="ECO:0007669"/>
    <property type="project" value="TreeGrafter"/>
</dbReference>
<dbReference type="GO" id="GO:0000479">
    <property type="term" value="P:endonucleolytic cleavage of tricistronic rRNA transcript (SSU-rRNA, 5.8S rRNA, LSU-rRNA)"/>
    <property type="evidence" value="ECO:0007669"/>
    <property type="project" value="TreeGrafter"/>
</dbReference>
<sequence>MQAVRKISVLCVIDDGHGMSHSDIVLEAPYGDLLSCMEMAKVADLIAFVASASAIHDDDYIDEFRNRCLLVFRALGLPSTAVLMLDLPADTKKMHDLKKSCTLSLASHFLEDCKFYHVDTKNELHKAILAKEIVCCFCQVM</sequence>
<accession>A0AAV7EFJ7</accession>
<dbReference type="AlphaFoldDB" id="A0AAV7EFJ7"/>
<organism evidence="1 2">
    <name type="scientific">Aristolochia fimbriata</name>
    <name type="common">White veined hardy Dutchman's pipe vine</name>
    <dbReference type="NCBI Taxonomy" id="158543"/>
    <lineage>
        <taxon>Eukaryota</taxon>
        <taxon>Viridiplantae</taxon>
        <taxon>Streptophyta</taxon>
        <taxon>Embryophyta</taxon>
        <taxon>Tracheophyta</taxon>
        <taxon>Spermatophyta</taxon>
        <taxon>Magnoliopsida</taxon>
        <taxon>Magnoliidae</taxon>
        <taxon>Piperales</taxon>
        <taxon>Aristolochiaceae</taxon>
        <taxon>Aristolochia</taxon>
    </lineage>
</organism>